<dbReference type="Gene3D" id="3.30.1310.20">
    <property type="entry name" value="PRTase-like"/>
    <property type="match status" value="1"/>
</dbReference>
<dbReference type="SUPFAM" id="SSF53271">
    <property type="entry name" value="PRTase-like"/>
    <property type="match status" value="1"/>
</dbReference>
<sequence length="261" mass="28858">MLAEQLPETNSRYTQNNGHELLHGQGHELLHQHVTAGHVSQPNVRTSYVHPKFESRSEVGKLLAKLLRYYANHDNTVVFSIKPEATFVAYEIAKDLNLPLDLFLIRLLKIGGLTFGAISNRLQEEVMLKDQIVRGSDISQETIDNLVAQERPELQNLINKYSPKGLSIPTGENATIILVTDGIQTGQNARAAITILKSMLGYQGKIVLVAGVIGSDAQKTFLHEVDDVVSLKGPQIVGTVASWYQNNEQASDQEIKSILQI</sequence>
<dbReference type="AlphaFoldDB" id="A0A9N9AY55"/>
<gene>
    <name evidence="1" type="ORF">ALEPTO_LOCUS5662</name>
</gene>
<organism evidence="1 2">
    <name type="scientific">Ambispora leptoticha</name>
    <dbReference type="NCBI Taxonomy" id="144679"/>
    <lineage>
        <taxon>Eukaryota</taxon>
        <taxon>Fungi</taxon>
        <taxon>Fungi incertae sedis</taxon>
        <taxon>Mucoromycota</taxon>
        <taxon>Glomeromycotina</taxon>
        <taxon>Glomeromycetes</taxon>
        <taxon>Archaeosporales</taxon>
        <taxon>Ambisporaceae</taxon>
        <taxon>Ambispora</taxon>
    </lineage>
</organism>
<dbReference type="EMBL" id="CAJVPS010001664">
    <property type="protein sequence ID" value="CAG8546441.1"/>
    <property type="molecule type" value="Genomic_DNA"/>
</dbReference>
<dbReference type="Proteomes" id="UP000789508">
    <property type="component" value="Unassembled WGS sequence"/>
</dbReference>
<evidence type="ECO:0000313" key="2">
    <source>
        <dbReference type="Proteomes" id="UP000789508"/>
    </source>
</evidence>
<keyword evidence="2" id="KW-1185">Reference proteome</keyword>
<accession>A0A9N9AY55</accession>
<dbReference type="OrthoDB" id="5779169at2759"/>
<dbReference type="InterPro" id="IPR029057">
    <property type="entry name" value="PRTase-like"/>
</dbReference>
<protein>
    <submittedName>
        <fullName evidence="1">5882_t:CDS:1</fullName>
    </submittedName>
</protein>
<dbReference type="Gene3D" id="3.40.50.2020">
    <property type="match status" value="1"/>
</dbReference>
<reference evidence="1" key="1">
    <citation type="submission" date="2021-06" db="EMBL/GenBank/DDBJ databases">
        <authorList>
            <person name="Kallberg Y."/>
            <person name="Tangrot J."/>
            <person name="Rosling A."/>
        </authorList>
    </citation>
    <scope>NUCLEOTIDE SEQUENCE</scope>
    <source>
        <strain evidence="1">FL130A</strain>
    </source>
</reference>
<comment type="caution">
    <text evidence="1">The sequence shown here is derived from an EMBL/GenBank/DDBJ whole genome shotgun (WGS) entry which is preliminary data.</text>
</comment>
<name>A0A9N9AY55_9GLOM</name>
<proteinExistence type="predicted"/>
<evidence type="ECO:0000313" key="1">
    <source>
        <dbReference type="EMBL" id="CAG8546441.1"/>
    </source>
</evidence>